<dbReference type="Pfam" id="PF00092">
    <property type="entry name" value="VWA"/>
    <property type="match status" value="1"/>
</dbReference>
<dbReference type="PROSITE" id="PS50234">
    <property type="entry name" value="VWFA"/>
    <property type="match status" value="1"/>
</dbReference>
<comment type="caution">
    <text evidence="4">The sequence shown here is derived from an EMBL/GenBank/DDBJ whole genome shotgun (WGS) entry which is preliminary data.</text>
</comment>
<gene>
    <name evidence="4" type="ORF">IAD24_03640</name>
</gene>
<evidence type="ECO:0000256" key="1">
    <source>
        <dbReference type="SAM" id="MobiDB-lite"/>
    </source>
</evidence>
<reference evidence="4" key="2">
    <citation type="journal article" date="2021" name="PeerJ">
        <title>Extensive microbial diversity within the chicken gut microbiome revealed by metagenomics and culture.</title>
        <authorList>
            <person name="Gilroy R."/>
            <person name="Ravi A."/>
            <person name="Getino M."/>
            <person name="Pursley I."/>
            <person name="Horton D.L."/>
            <person name="Alikhan N.F."/>
            <person name="Baker D."/>
            <person name="Gharbi K."/>
            <person name="Hall N."/>
            <person name="Watson M."/>
            <person name="Adriaenssens E.M."/>
            <person name="Foster-Nyarko E."/>
            <person name="Jarju S."/>
            <person name="Secka A."/>
            <person name="Antonio M."/>
            <person name="Oren A."/>
            <person name="Chaudhuri R.R."/>
            <person name="La Ragione R."/>
            <person name="Hildebrand F."/>
            <person name="Pallen M.J."/>
        </authorList>
    </citation>
    <scope>NUCLEOTIDE SEQUENCE</scope>
    <source>
        <strain evidence="4">ChiGjej2B2-16831</strain>
    </source>
</reference>
<evidence type="ECO:0000259" key="3">
    <source>
        <dbReference type="PROSITE" id="PS50234"/>
    </source>
</evidence>
<dbReference type="InterPro" id="IPR036465">
    <property type="entry name" value="vWFA_dom_sf"/>
</dbReference>
<dbReference type="InterPro" id="IPR002035">
    <property type="entry name" value="VWF_A"/>
</dbReference>
<dbReference type="SMART" id="SM00327">
    <property type="entry name" value="VWA"/>
    <property type="match status" value="1"/>
</dbReference>
<organism evidence="4 5">
    <name type="scientific">Candidatus Aphodomorpha intestinavium</name>
    <dbReference type="NCBI Taxonomy" id="2840672"/>
    <lineage>
        <taxon>Bacteria</taxon>
        <taxon>Bacillati</taxon>
        <taxon>Bacillota</taxon>
        <taxon>Clostridia</taxon>
        <taxon>Eubacteriales</taxon>
        <taxon>Candidatus Aphodomorpha</taxon>
    </lineage>
</organism>
<proteinExistence type="predicted"/>
<reference evidence="4" key="1">
    <citation type="submission" date="2020-10" db="EMBL/GenBank/DDBJ databases">
        <authorList>
            <person name="Gilroy R."/>
        </authorList>
    </citation>
    <scope>NUCLEOTIDE SEQUENCE</scope>
    <source>
        <strain evidence="4">ChiGjej2B2-16831</strain>
    </source>
</reference>
<accession>A0A9D1N372</accession>
<evidence type="ECO:0000313" key="4">
    <source>
        <dbReference type="EMBL" id="HIU94230.1"/>
    </source>
</evidence>
<feature type="chain" id="PRO_5038866206" evidence="2">
    <location>
        <begin position="25"/>
        <end position="980"/>
    </location>
</feature>
<feature type="compositionally biased region" description="Low complexity" evidence="1">
    <location>
        <begin position="39"/>
        <end position="59"/>
    </location>
</feature>
<dbReference type="AlphaFoldDB" id="A0A9D1N372"/>
<evidence type="ECO:0000313" key="5">
    <source>
        <dbReference type="Proteomes" id="UP000824128"/>
    </source>
</evidence>
<evidence type="ECO:0000256" key="2">
    <source>
        <dbReference type="SAM" id="SignalP"/>
    </source>
</evidence>
<protein>
    <submittedName>
        <fullName evidence="4">VWA domain-containing protein</fullName>
    </submittedName>
</protein>
<dbReference type="Gene3D" id="3.40.50.410">
    <property type="entry name" value="von Willebrand factor, type A domain"/>
    <property type="match status" value="1"/>
</dbReference>
<dbReference type="EMBL" id="DVNZ01000117">
    <property type="protein sequence ID" value="HIU94230.1"/>
    <property type="molecule type" value="Genomic_DNA"/>
</dbReference>
<dbReference type="CDD" id="cd00198">
    <property type="entry name" value="vWFA"/>
    <property type="match status" value="1"/>
</dbReference>
<dbReference type="PANTHER" id="PTHR22588">
    <property type="entry name" value="VWFA DOMAIN-CONTAINING PROTEIN"/>
    <property type="match status" value="1"/>
</dbReference>
<dbReference type="PANTHER" id="PTHR22588:SF3">
    <property type="entry name" value="VWFA DOMAIN-CONTAINING PROTEIN"/>
    <property type="match status" value="1"/>
</dbReference>
<dbReference type="InterPro" id="IPR052229">
    <property type="entry name" value="Collagen-VI/PIF"/>
</dbReference>
<feature type="domain" description="VWFA" evidence="3">
    <location>
        <begin position="251"/>
        <end position="419"/>
    </location>
</feature>
<sequence>MDRRIKRLLGLLLCLMLLVPVAVGHGAAGAYATAAGTAASETPAPEASEAPAPEVSETSVPEASEAPIPETGETPVPEVSETPIPETGETPAPEVSEAPIQQTGETPAPAVSETPIPEADGPAALYEALLAAATREEAAALLSGLDAAGAEAFAAALSGAQREALLAHFTALRGTPPVQRTVPFTHAGPLLPPVRVAAAALRRAARSDGGEQSNLKLGKTVRSNGDGTYTITLEAYTTGEVIDTTHTMPVDVVLVLDQSGSMADPFGSTTRQAAMKSAVNGFIDAVHEKYAPEADHRIALVTFGSNASTLRGWTSADDAGRNALRAAVDGLPRSPSGATNVAAGMTQAAALMDGGYGYTGPNTLRQQVVIVFTDGVPTTQSDFDTGVANRALTAARGLKQDGVTVYTIGIFEGAQADQLYGDAWKYLIYDDVPCSGEPGSYWGGSWAADLFGANDFAAVDVPAGNRFLNYLSTNFANSGAIGITKGTYNPGHSFLVAGTGWRIDENETRTDTGYYLTASNAGELENIFQSIGGQIATPGIELGSETVVRDVLSDYFTLPAGAGPDDIRLYTAAYDGTAFGAREAAQGLRAAVDAAAGTVAVDGFDFNANFVSDVPREGGFYGRKLIMEFTVQPRPGFLGGNGVPTNAAASGVYAGGGAAEPVGAFPVPTADVPIPAIAVTAEPADVYLFGGLTQEQLLARAAAQAGGVSLDLAAENFGLEPWQTAYVALTAAAGPAGGLTGLTEDGVYTVTAAIAPKASGAAQRSEGSAEAAVRVFRPELTFADSTIYLGETADYAQNLVSAAWKHGDEAANEAAMGAPPQLTLAYEPGAGAFRQDTDVSAAVSIGGRDATAYTTMVNTGGGAADHQFTVFVKACSLTITKTGAAQQSDSFLFDVTDEAGAVRTVAVHGNGSVTIGGLPVGTYTVRERESWSWRYEGGRTARAALTREAPSAAVTIENRVDNGFWLGGDSYQTNAYSGGE</sequence>
<feature type="region of interest" description="Disordered" evidence="1">
    <location>
        <begin position="39"/>
        <end position="119"/>
    </location>
</feature>
<dbReference type="SUPFAM" id="SSF53300">
    <property type="entry name" value="vWA-like"/>
    <property type="match status" value="1"/>
</dbReference>
<keyword evidence="2" id="KW-0732">Signal</keyword>
<dbReference type="Proteomes" id="UP000824128">
    <property type="component" value="Unassembled WGS sequence"/>
</dbReference>
<name>A0A9D1N372_9FIRM</name>
<feature type="signal peptide" evidence="2">
    <location>
        <begin position="1"/>
        <end position="24"/>
    </location>
</feature>